<dbReference type="CDD" id="cd00077">
    <property type="entry name" value="HDc"/>
    <property type="match status" value="1"/>
</dbReference>
<comment type="cofactor">
    <cofactor evidence="4">
        <name>a divalent metal cation</name>
        <dbReference type="ChEBI" id="CHEBI:60240"/>
    </cofactor>
    <text evidence="4">Binds 2 divalent metal cations per subunit. Site 1 may preferentially bind zinc ions, while site 2 has a preference for magnesium and/or manganese ions.</text>
</comment>
<keyword evidence="2 4" id="KW-0378">Hydrolase</keyword>
<dbReference type="PRINTS" id="PR00387">
    <property type="entry name" value="PDIESTERASE1"/>
</dbReference>
<dbReference type="GO" id="GO:0007165">
    <property type="term" value="P:signal transduction"/>
    <property type="evidence" value="ECO:0007669"/>
    <property type="project" value="InterPro"/>
</dbReference>
<feature type="domain" description="PDEase" evidence="7">
    <location>
        <begin position="1"/>
        <end position="226"/>
    </location>
</feature>
<sequence>ICQHLTPLEVLSAVLAAVCHDLDHPGVNQPFLIATHNHLATLYQNHSVLENHHWRCAMSCLWSSGVLQHWEYDDVTILQDNIRSLILATDITRQYEFISRFTHYLDTSTLNTQDATHRHFTLQIAIKCADICNPCRPWLVSRKWSYKICDEFYRQGDNERQLNLPVTTLCDRYVTSVAKIQTGFIKFVVSPLFHTWHRWLNTTLSTNMITNMKNNLETWQKELEAEENERKLEIEKEEERLEVEGGEKERRMEGEEEERLEGEEEEERLEGEEEERLEGEEKERRMEGEEEERLEGEEKERRMEGEEEERLEGEGEEERLEGEEGERLEGEKKKERLEGEGEAKERLEGEEEERLEVVEEGEKERKMEGEKEKVECGIRTEGECGREEECGTGKNGTGKVEERNVEEQKSNLEEEKVEERNVEEQKSNVEEEKVEKRNVEEQKGNVEQEKVEERNVE</sequence>
<dbReference type="SUPFAM" id="SSF109604">
    <property type="entry name" value="HD-domain/PDEase-like"/>
    <property type="match status" value="1"/>
</dbReference>
<keyword evidence="1 3" id="KW-0479">Metal-binding</keyword>
<feature type="chain" id="PRO_5041951685" description="Phosphodiesterase" evidence="6">
    <location>
        <begin position="17"/>
        <end position="457"/>
    </location>
</feature>
<evidence type="ECO:0000256" key="1">
    <source>
        <dbReference type="ARBA" id="ARBA00022723"/>
    </source>
</evidence>
<evidence type="ECO:0000256" key="2">
    <source>
        <dbReference type="ARBA" id="ARBA00022801"/>
    </source>
</evidence>
<evidence type="ECO:0000313" key="8">
    <source>
        <dbReference type="EMBL" id="KAK3877844.1"/>
    </source>
</evidence>
<feature type="compositionally biased region" description="Basic and acidic residues" evidence="5">
    <location>
        <begin position="235"/>
        <end position="253"/>
    </location>
</feature>
<feature type="compositionally biased region" description="Acidic residues" evidence="5">
    <location>
        <begin position="254"/>
        <end position="278"/>
    </location>
</feature>
<dbReference type="InterPro" id="IPR036971">
    <property type="entry name" value="PDEase_catalytic_dom_sf"/>
</dbReference>
<dbReference type="PROSITE" id="PS51845">
    <property type="entry name" value="PDEASE_I_2"/>
    <property type="match status" value="1"/>
</dbReference>
<gene>
    <name evidence="8" type="ORF">Pcinc_017486</name>
</gene>
<feature type="signal peptide" evidence="6">
    <location>
        <begin position="1"/>
        <end position="16"/>
    </location>
</feature>
<protein>
    <recommendedName>
        <fullName evidence="4">Phosphodiesterase</fullName>
        <ecNumber evidence="4">3.1.4.-</ecNumber>
    </recommendedName>
</protein>
<evidence type="ECO:0000256" key="3">
    <source>
        <dbReference type="PIRSR" id="PIRSR623088-3"/>
    </source>
</evidence>
<dbReference type="GO" id="GO:0004114">
    <property type="term" value="F:3',5'-cyclic-nucleotide phosphodiesterase activity"/>
    <property type="evidence" value="ECO:0007669"/>
    <property type="project" value="InterPro"/>
</dbReference>
<dbReference type="PROSITE" id="PS00126">
    <property type="entry name" value="PDEASE_I_1"/>
    <property type="match status" value="1"/>
</dbReference>
<dbReference type="InterPro" id="IPR023088">
    <property type="entry name" value="PDEase"/>
</dbReference>
<feature type="binding site" evidence="3">
    <location>
        <position position="21"/>
    </location>
    <ligand>
        <name>Zn(2+)</name>
        <dbReference type="ChEBI" id="CHEBI:29105"/>
        <label>2</label>
    </ligand>
</feature>
<dbReference type="Gene3D" id="1.10.1300.10">
    <property type="entry name" value="3'5'-cyclic nucleotide phosphodiesterase, catalytic domain"/>
    <property type="match status" value="1"/>
</dbReference>
<evidence type="ECO:0000256" key="4">
    <source>
        <dbReference type="RuleBase" id="RU363067"/>
    </source>
</evidence>
<dbReference type="PANTHER" id="PTHR11347">
    <property type="entry name" value="CYCLIC NUCLEOTIDE PHOSPHODIESTERASE"/>
    <property type="match status" value="1"/>
</dbReference>
<name>A0AAE1FP53_PETCI</name>
<dbReference type="EC" id="3.1.4.-" evidence="4"/>
<organism evidence="8 9">
    <name type="scientific">Petrolisthes cinctipes</name>
    <name type="common">Flat porcelain crab</name>
    <dbReference type="NCBI Taxonomy" id="88211"/>
    <lineage>
        <taxon>Eukaryota</taxon>
        <taxon>Metazoa</taxon>
        <taxon>Ecdysozoa</taxon>
        <taxon>Arthropoda</taxon>
        <taxon>Crustacea</taxon>
        <taxon>Multicrustacea</taxon>
        <taxon>Malacostraca</taxon>
        <taxon>Eumalacostraca</taxon>
        <taxon>Eucarida</taxon>
        <taxon>Decapoda</taxon>
        <taxon>Pleocyemata</taxon>
        <taxon>Anomura</taxon>
        <taxon>Galatheoidea</taxon>
        <taxon>Porcellanidae</taxon>
        <taxon>Petrolisthes</taxon>
    </lineage>
</organism>
<dbReference type="GO" id="GO:0046872">
    <property type="term" value="F:metal ion binding"/>
    <property type="evidence" value="ECO:0007669"/>
    <property type="project" value="UniProtKB-KW"/>
</dbReference>
<dbReference type="Pfam" id="PF00233">
    <property type="entry name" value="PDEase_I"/>
    <property type="match status" value="1"/>
</dbReference>
<reference evidence="8" key="1">
    <citation type="submission" date="2023-10" db="EMBL/GenBank/DDBJ databases">
        <title>Genome assemblies of two species of porcelain crab, Petrolisthes cinctipes and Petrolisthes manimaculis (Anomura: Porcellanidae).</title>
        <authorList>
            <person name="Angst P."/>
        </authorList>
    </citation>
    <scope>NUCLEOTIDE SEQUENCE</scope>
    <source>
        <strain evidence="8">PB745_01</strain>
        <tissue evidence="8">Gill</tissue>
    </source>
</reference>
<dbReference type="EMBL" id="JAWQEG010001620">
    <property type="protein sequence ID" value="KAK3877844.1"/>
    <property type="molecule type" value="Genomic_DNA"/>
</dbReference>
<feature type="compositionally biased region" description="Basic and acidic residues" evidence="5">
    <location>
        <begin position="325"/>
        <end position="347"/>
    </location>
</feature>
<dbReference type="AlphaFoldDB" id="A0AAE1FP53"/>
<feature type="compositionally biased region" description="Basic and acidic residues" evidence="5">
    <location>
        <begin position="399"/>
        <end position="457"/>
    </location>
</feature>
<feature type="compositionally biased region" description="Basic and acidic residues" evidence="5">
    <location>
        <begin position="355"/>
        <end position="391"/>
    </location>
</feature>
<keyword evidence="9" id="KW-1185">Reference proteome</keyword>
<accession>A0AAE1FP53</accession>
<dbReference type="InterPro" id="IPR002073">
    <property type="entry name" value="PDEase_catalytic_dom"/>
</dbReference>
<feature type="compositionally biased region" description="Acidic residues" evidence="5">
    <location>
        <begin position="305"/>
        <end position="324"/>
    </location>
</feature>
<evidence type="ECO:0000313" key="9">
    <source>
        <dbReference type="Proteomes" id="UP001286313"/>
    </source>
</evidence>
<dbReference type="InterPro" id="IPR023174">
    <property type="entry name" value="PDEase_CS"/>
</dbReference>
<proteinExistence type="inferred from homology"/>
<dbReference type="Proteomes" id="UP001286313">
    <property type="component" value="Unassembled WGS sequence"/>
</dbReference>
<evidence type="ECO:0000256" key="5">
    <source>
        <dbReference type="SAM" id="MobiDB-lite"/>
    </source>
</evidence>
<keyword evidence="6" id="KW-0732">Signal</keyword>
<feature type="binding site" evidence="3">
    <location>
        <position position="20"/>
    </location>
    <ligand>
        <name>Zn(2+)</name>
        <dbReference type="ChEBI" id="CHEBI:29105"/>
        <label>1</label>
    </ligand>
</feature>
<dbReference type="InterPro" id="IPR003607">
    <property type="entry name" value="HD/PDEase_dom"/>
</dbReference>
<feature type="non-terminal residue" evidence="8">
    <location>
        <position position="457"/>
    </location>
</feature>
<evidence type="ECO:0000256" key="6">
    <source>
        <dbReference type="SAM" id="SignalP"/>
    </source>
</evidence>
<feature type="binding site" evidence="3">
    <location>
        <position position="21"/>
    </location>
    <ligand>
        <name>Zn(2+)</name>
        <dbReference type="ChEBI" id="CHEBI:29105"/>
        <label>1</label>
    </ligand>
</feature>
<comment type="similarity">
    <text evidence="4">Belongs to the cyclic nucleotide phosphodiesterase family.</text>
</comment>
<evidence type="ECO:0000259" key="7">
    <source>
        <dbReference type="PROSITE" id="PS51845"/>
    </source>
</evidence>
<feature type="binding site" evidence="3">
    <location>
        <position position="130"/>
    </location>
    <ligand>
        <name>Zn(2+)</name>
        <dbReference type="ChEBI" id="CHEBI:29105"/>
        <label>1</label>
    </ligand>
</feature>
<feature type="region of interest" description="Disordered" evidence="5">
    <location>
        <begin position="235"/>
        <end position="457"/>
    </location>
</feature>
<comment type="caution">
    <text evidence="8">The sequence shown here is derived from an EMBL/GenBank/DDBJ whole genome shotgun (WGS) entry which is preliminary data.</text>
</comment>